<dbReference type="AlphaFoldDB" id="A0A1F6XQH5"/>
<accession>A0A1F6XQH5</accession>
<gene>
    <name evidence="3" type="ORF">A3I25_00025</name>
</gene>
<dbReference type="Proteomes" id="UP000177195">
    <property type="component" value="Unassembled WGS sequence"/>
</dbReference>
<evidence type="ECO:0000313" key="3">
    <source>
        <dbReference type="EMBL" id="OGI96406.1"/>
    </source>
</evidence>
<proteinExistence type="predicted"/>
<sequence length="169" mass="18914">MRIQRILWPFRKREQPQLGTLPAEPETPEPEKKEEKNRHYYAFKAILGLLAIGCLFALLLTSDSGDDQPQPTYSYSAPRAYVPPTPTVLHLTIPVGGEVSFYGPNGYTANYKADVPIKISFPDGEERIKYPLQPLGYQGPSGYRTIRIPLESKVKAPVQVRVTLKLSGT</sequence>
<feature type="transmembrane region" description="Helical" evidence="2">
    <location>
        <begin position="41"/>
        <end position="60"/>
    </location>
</feature>
<evidence type="ECO:0000256" key="2">
    <source>
        <dbReference type="SAM" id="Phobius"/>
    </source>
</evidence>
<name>A0A1F6XQH5_9BACT</name>
<reference evidence="3 4" key="1">
    <citation type="journal article" date="2016" name="Nat. Commun.">
        <title>Thousands of microbial genomes shed light on interconnected biogeochemical processes in an aquifer system.</title>
        <authorList>
            <person name="Anantharaman K."/>
            <person name="Brown C.T."/>
            <person name="Hug L.A."/>
            <person name="Sharon I."/>
            <person name="Castelle C.J."/>
            <person name="Probst A.J."/>
            <person name="Thomas B.C."/>
            <person name="Singh A."/>
            <person name="Wilkins M.J."/>
            <person name="Karaoz U."/>
            <person name="Brodie E.L."/>
            <person name="Williams K.H."/>
            <person name="Hubbard S.S."/>
            <person name="Banfield J.F."/>
        </authorList>
    </citation>
    <scope>NUCLEOTIDE SEQUENCE [LARGE SCALE GENOMIC DNA]</scope>
</reference>
<keyword evidence="2" id="KW-1133">Transmembrane helix</keyword>
<dbReference type="EMBL" id="MFVN01000040">
    <property type="protein sequence ID" value="OGI96406.1"/>
    <property type="molecule type" value="Genomic_DNA"/>
</dbReference>
<feature type="region of interest" description="Disordered" evidence="1">
    <location>
        <begin position="14"/>
        <end position="35"/>
    </location>
</feature>
<evidence type="ECO:0000313" key="4">
    <source>
        <dbReference type="Proteomes" id="UP000177195"/>
    </source>
</evidence>
<protein>
    <submittedName>
        <fullName evidence="3">Uncharacterized protein</fullName>
    </submittedName>
</protein>
<evidence type="ECO:0000256" key="1">
    <source>
        <dbReference type="SAM" id="MobiDB-lite"/>
    </source>
</evidence>
<organism evidence="3 4">
    <name type="scientific">Candidatus Nomurabacteria bacterium RIFCSPLOWO2_02_FULL_42_17</name>
    <dbReference type="NCBI Taxonomy" id="1801789"/>
    <lineage>
        <taxon>Bacteria</taxon>
        <taxon>Candidatus Nomuraibacteriota</taxon>
    </lineage>
</organism>
<keyword evidence="2" id="KW-0472">Membrane</keyword>
<keyword evidence="2" id="KW-0812">Transmembrane</keyword>
<comment type="caution">
    <text evidence="3">The sequence shown here is derived from an EMBL/GenBank/DDBJ whole genome shotgun (WGS) entry which is preliminary data.</text>
</comment>